<gene>
    <name evidence="2" type="ORF">J4557_44690</name>
</gene>
<dbReference type="Proteomes" id="UP000666915">
    <property type="component" value="Unassembled WGS sequence"/>
</dbReference>
<evidence type="ECO:0008006" key="4">
    <source>
        <dbReference type="Google" id="ProtNLM"/>
    </source>
</evidence>
<comment type="caution">
    <text evidence="2">The sequence shown here is derived from an EMBL/GenBank/DDBJ whole genome shotgun (WGS) entry which is preliminary data.</text>
</comment>
<accession>A0ABS3RGC2</accession>
<proteinExistence type="predicted"/>
<sequence>MSSTTRKATALASALALTATGTLAPGNAASAATATTRAKAEAPAARKGCGANLPATPARWTYARGSCALLGRPGAWHGFRWTATDSYAALQVRTYNTRGQAYWVKCGSGGGHCQVPIGNNAFTPLFRAWNALRVSHIYIAY</sequence>
<keyword evidence="3" id="KW-1185">Reference proteome</keyword>
<evidence type="ECO:0000256" key="1">
    <source>
        <dbReference type="SAM" id="SignalP"/>
    </source>
</evidence>
<keyword evidence="1" id="KW-0732">Signal</keyword>
<protein>
    <recommendedName>
        <fullName evidence="4">Peptidase inhibitor family I36</fullName>
    </recommendedName>
</protein>
<evidence type="ECO:0000313" key="3">
    <source>
        <dbReference type="Proteomes" id="UP000666915"/>
    </source>
</evidence>
<evidence type="ECO:0000313" key="2">
    <source>
        <dbReference type="EMBL" id="MBO2444639.1"/>
    </source>
</evidence>
<feature type="signal peptide" evidence="1">
    <location>
        <begin position="1"/>
        <end position="24"/>
    </location>
</feature>
<name>A0ABS3RGC2_9ACTN</name>
<dbReference type="RefSeq" id="WP_208273260.1">
    <property type="nucleotide sequence ID" value="NZ_BAAAGM010000005.1"/>
</dbReference>
<reference evidence="2 3" key="1">
    <citation type="submission" date="2021-03" db="EMBL/GenBank/DDBJ databases">
        <authorList>
            <person name="Kanchanasin P."/>
            <person name="Saeng-In P."/>
            <person name="Phongsopitanun W."/>
            <person name="Yuki M."/>
            <person name="Kudo T."/>
            <person name="Ohkuma M."/>
            <person name="Tanasupawat S."/>
        </authorList>
    </citation>
    <scope>NUCLEOTIDE SEQUENCE [LARGE SCALE GENOMIC DNA]</scope>
    <source>
        <strain evidence="2 3">L46</strain>
    </source>
</reference>
<dbReference type="EMBL" id="JAGEOK010000049">
    <property type="protein sequence ID" value="MBO2444639.1"/>
    <property type="molecule type" value="Genomic_DNA"/>
</dbReference>
<feature type="chain" id="PRO_5046621275" description="Peptidase inhibitor family I36" evidence="1">
    <location>
        <begin position="25"/>
        <end position="141"/>
    </location>
</feature>
<organism evidence="2 3">
    <name type="scientific">Actinomadura nitritigenes</name>
    <dbReference type="NCBI Taxonomy" id="134602"/>
    <lineage>
        <taxon>Bacteria</taxon>
        <taxon>Bacillati</taxon>
        <taxon>Actinomycetota</taxon>
        <taxon>Actinomycetes</taxon>
        <taxon>Streptosporangiales</taxon>
        <taxon>Thermomonosporaceae</taxon>
        <taxon>Actinomadura</taxon>
    </lineage>
</organism>